<keyword evidence="8" id="KW-0498">Mitosis</keyword>
<comment type="similarity">
    <text evidence="3">Belongs to the CND2 (condensin subunit 2) family.</text>
</comment>
<feature type="compositionally biased region" description="Basic and acidic residues" evidence="11">
    <location>
        <begin position="44"/>
        <end position="54"/>
    </location>
</feature>
<evidence type="ECO:0000256" key="6">
    <source>
        <dbReference type="ARBA" id="ARBA00022490"/>
    </source>
</evidence>
<reference evidence="12" key="1">
    <citation type="submission" date="2020-02" db="EMBL/GenBank/DDBJ databases">
        <title>Bird 10,000 Genomes (B10K) Project - Family phase.</title>
        <authorList>
            <person name="Zhang G."/>
        </authorList>
    </citation>
    <scope>NUCLEOTIDE SEQUENCE</scope>
    <source>
        <strain evidence="12">B10K-DU-029-61</strain>
        <tissue evidence="12">Blood</tissue>
    </source>
</reference>
<dbReference type="AlphaFoldDB" id="A0A852NJX8"/>
<keyword evidence="13" id="KW-1185">Reference proteome</keyword>
<dbReference type="GO" id="GO:0005737">
    <property type="term" value="C:cytoplasm"/>
    <property type="evidence" value="ECO:0007669"/>
    <property type="project" value="UniProtKB-SubCell"/>
</dbReference>
<protein>
    <recommendedName>
        <fullName evidence="4">Condensin complex subunit 2</fullName>
    </recommendedName>
</protein>
<accession>A0A852NJX8</accession>
<dbReference type="GO" id="GO:0007076">
    <property type="term" value="P:mitotic chromosome condensation"/>
    <property type="evidence" value="ECO:0007669"/>
    <property type="project" value="InterPro"/>
</dbReference>
<dbReference type="OrthoDB" id="362021at2759"/>
<dbReference type="PANTHER" id="PTHR13108:SF9">
    <property type="entry name" value="CONDENSIN COMPLEX SUBUNIT 2"/>
    <property type="match status" value="1"/>
</dbReference>
<sequence length="252" mass="28617">LGEGDIGTMCHHLSMNPREYSYFSPRTLSLWAGPEHWRFRPRHKCESEASSGRETRRRNPREAFEVDFEEDIDFQASFRTTQAPTTLAKSILETQNVRSTTLPDDFHYDCSNLLRLFLKPAVKLGRRSEPGWTLENEDGIGDYDYNNPNDTSDFCPALQVPDSDDDPDPAEFLGQERELDLAAHPEGPESTGIGTGIGTEGNITTYGEGNLLAEPQRINKITIQYARNAKKMDMRRLKREMWEVLTDGKETG</sequence>
<name>A0A852NJX8_9PASS</name>
<feature type="non-terminal residue" evidence="12">
    <location>
        <position position="252"/>
    </location>
</feature>
<keyword evidence="10" id="KW-0131">Cell cycle</keyword>
<evidence type="ECO:0000256" key="2">
    <source>
        <dbReference type="ARBA" id="ARBA00004496"/>
    </source>
</evidence>
<evidence type="ECO:0000313" key="12">
    <source>
        <dbReference type="EMBL" id="NXY15964.1"/>
    </source>
</evidence>
<proteinExistence type="inferred from homology"/>
<evidence type="ECO:0000256" key="3">
    <source>
        <dbReference type="ARBA" id="ARBA00009471"/>
    </source>
</evidence>
<evidence type="ECO:0000313" key="13">
    <source>
        <dbReference type="Proteomes" id="UP000658642"/>
    </source>
</evidence>
<evidence type="ECO:0000256" key="8">
    <source>
        <dbReference type="ARBA" id="ARBA00022776"/>
    </source>
</evidence>
<dbReference type="PANTHER" id="PTHR13108">
    <property type="entry name" value="CONDENSIN COMPLEX SUBUNIT 2"/>
    <property type="match status" value="1"/>
</dbReference>
<dbReference type="GO" id="GO:0003682">
    <property type="term" value="F:chromatin binding"/>
    <property type="evidence" value="ECO:0007669"/>
    <property type="project" value="TreeGrafter"/>
</dbReference>
<evidence type="ECO:0000256" key="9">
    <source>
        <dbReference type="ARBA" id="ARBA00023067"/>
    </source>
</evidence>
<comment type="caution">
    <text evidence="12">The sequence shown here is derived from an EMBL/GenBank/DDBJ whole genome shotgun (WGS) entry which is preliminary data.</text>
</comment>
<evidence type="ECO:0000256" key="7">
    <source>
        <dbReference type="ARBA" id="ARBA00022618"/>
    </source>
</evidence>
<dbReference type="GO" id="GO:0000796">
    <property type="term" value="C:condensin complex"/>
    <property type="evidence" value="ECO:0007669"/>
    <property type="project" value="InterPro"/>
</dbReference>
<evidence type="ECO:0000256" key="11">
    <source>
        <dbReference type="SAM" id="MobiDB-lite"/>
    </source>
</evidence>
<evidence type="ECO:0000256" key="4">
    <source>
        <dbReference type="ARBA" id="ARBA00016065"/>
    </source>
</evidence>
<keyword evidence="9" id="KW-0226">DNA condensation</keyword>
<comment type="subcellular location">
    <subcellularLocation>
        <location evidence="1">Chromosome</location>
    </subcellularLocation>
    <subcellularLocation>
        <location evidence="2">Cytoplasm</location>
    </subcellularLocation>
</comment>
<dbReference type="EMBL" id="WBMZ01004028">
    <property type="protein sequence ID" value="NXY15964.1"/>
    <property type="molecule type" value="Genomic_DNA"/>
</dbReference>
<evidence type="ECO:0000256" key="10">
    <source>
        <dbReference type="ARBA" id="ARBA00023306"/>
    </source>
</evidence>
<keyword evidence="7" id="KW-0132">Cell division</keyword>
<feature type="region of interest" description="Disordered" evidence="11">
    <location>
        <begin position="43"/>
        <end position="62"/>
    </location>
</feature>
<gene>
    <name evidence="12" type="primary">Ncaph_1</name>
    <name evidence="12" type="ORF">ATRCLA_R14481</name>
</gene>
<feature type="non-terminal residue" evidence="12">
    <location>
        <position position="1"/>
    </location>
</feature>
<dbReference type="InterPro" id="IPR022816">
    <property type="entry name" value="Condensin_barren_su2"/>
</dbReference>
<organism evidence="12 13">
    <name type="scientific">Atrichornis clamosus</name>
    <dbReference type="NCBI Taxonomy" id="449594"/>
    <lineage>
        <taxon>Eukaryota</taxon>
        <taxon>Metazoa</taxon>
        <taxon>Chordata</taxon>
        <taxon>Craniata</taxon>
        <taxon>Vertebrata</taxon>
        <taxon>Euteleostomi</taxon>
        <taxon>Archelosauria</taxon>
        <taxon>Archosauria</taxon>
        <taxon>Dinosauria</taxon>
        <taxon>Saurischia</taxon>
        <taxon>Theropoda</taxon>
        <taxon>Coelurosauria</taxon>
        <taxon>Aves</taxon>
        <taxon>Neognathae</taxon>
        <taxon>Neoaves</taxon>
        <taxon>Telluraves</taxon>
        <taxon>Australaves</taxon>
        <taxon>Passeriformes</taxon>
        <taxon>Menuridae</taxon>
        <taxon>Atrichornis</taxon>
    </lineage>
</organism>
<keyword evidence="5" id="KW-0158">Chromosome</keyword>
<evidence type="ECO:0000256" key="5">
    <source>
        <dbReference type="ARBA" id="ARBA00022454"/>
    </source>
</evidence>
<evidence type="ECO:0000256" key="1">
    <source>
        <dbReference type="ARBA" id="ARBA00004286"/>
    </source>
</evidence>
<dbReference type="Pfam" id="PF05786">
    <property type="entry name" value="Cnd2"/>
    <property type="match status" value="1"/>
</dbReference>
<keyword evidence="6" id="KW-0963">Cytoplasm</keyword>
<dbReference type="Proteomes" id="UP000658642">
    <property type="component" value="Unassembled WGS sequence"/>
</dbReference>
<dbReference type="GO" id="GO:0051301">
    <property type="term" value="P:cell division"/>
    <property type="evidence" value="ECO:0007669"/>
    <property type="project" value="UniProtKB-KW"/>
</dbReference>